<reference evidence="1 2" key="1">
    <citation type="submission" date="2019-06" db="EMBL/GenBank/DDBJ databases">
        <authorList>
            <person name="Meng X."/>
        </authorList>
    </citation>
    <scope>NUCLEOTIDE SEQUENCE [LARGE SCALE GENOMIC DNA]</scope>
    <source>
        <strain evidence="1 2">M625</strain>
    </source>
</reference>
<evidence type="ECO:0000313" key="1">
    <source>
        <dbReference type="EMBL" id="TPN82850.1"/>
    </source>
</evidence>
<dbReference type="Proteomes" id="UP000315540">
    <property type="component" value="Unassembled WGS sequence"/>
</dbReference>
<proteinExistence type="predicted"/>
<dbReference type="EMBL" id="VFWZ01000008">
    <property type="protein sequence ID" value="TPN82850.1"/>
    <property type="molecule type" value="Genomic_DNA"/>
</dbReference>
<organism evidence="1 2">
    <name type="scientific">Aquimarina algicola</name>
    <dbReference type="NCBI Taxonomy" id="2589995"/>
    <lineage>
        <taxon>Bacteria</taxon>
        <taxon>Pseudomonadati</taxon>
        <taxon>Bacteroidota</taxon>
        <taxon>Flavobacteriia</taxon>
        <taxon>Flavobacteriales</taxon>
        <taxon>Flavobacteriaceae</taxon>
        <taxon>Aquimarina</taxon>
    </lineage>
</organism>
<dbReference type="AlphaFoldDB" id="A0A504J845"/>
<comment type="caution">
    <text evidence="1">The sequence shown here is derived from an EMBL/GenBank/DDBJ whole genome shotgun (WGS) entry which is preliminary data.</text>
</comment>
<dbReference type="PROSITE" id="PS51257">
    <property type="entry name" value="PROKAR_LIPOPROTEIN"/>
    <property type="match status" value="1"/>
</dbReference>
<protein>
    <submittedName>
        <fullName evidence="1">DUF4625 domain-containing protein</fullName>
    </submittedName>
</protein>
<dbReference type="OrthoDB" id="978436at2"/>
<dbReference type="RefSeq" id="WP_140596191.1">
    <property type="nucleotide sequence ID" value="NZ_VFWZ01000008.1"/>
</dbReference>
<accession>A0A504J845</accession>
<keyword evidence="2" id="KW-1185">Reference proteome</keyword>
<gene>
    <name evidence="1" type="ORF">FHK87_20710</name>
</gene>
<evidence type="ECO:0000313" key="2">
    <source>
        <dbReference type="Proteomes" id="UP000315540"/>
    </source>
</evidence>
<name>A0A504J845_9FLAO</name>
<dbReference type="InterPro" id="IPR027829">
    <property type="entry name" value="DUF4625"/>
</dbReference>
<sequence>MKPHKLLWMFGFLFMISCLGDDDEGGTDLSIPKIRANDNLSVIQPGHFITTANTDTEIPLAFTVEDDSGIQEIKVESHNGFDGHTHGKLLRTKNSKFKLFSFYELIKSEEIQNAKQFTRTSDEGKNIYLDDRNSEINTDDLIIAGPYHFSIQATDVDGNQTRYQDNSTYHTTIYINRSYAPQINVSDVDISGRKISGSIVRNQSHSASSDITFLWIYIEEPNMDNPSQEGNILKEWIWGSSNWPHQFRPNEGQALPDLQQLDLGSLLNDNTELFSNLQGNLLVIWAEDTNGNITVNKLPIN</sequence>
<dbReference type="Pfam" id="PF15418">
    <property type="entry name" value="DUF4625"/>
    <property type="match status" value="1"/>
</dbReference>